<dbReference type="PANTHER" id="PTHR11360:SF284">
    <property type="entry name" value="EG:103B4.3 PROTEIN-RELATED"/>
    <property type="match status" value="1"/>
</dbReference>
<keyword evidence="2" id="KW-0812">Transmembrane</keyword>
<dbReference type="PANTHER" id="PTHR11360">
    <property type="entry name" value="MONOCARBOXYLATE TRANSPORTER"/>
    <property type="match status" value="1"/>
</dbReference>
<dbReference type="Pfam" id="PF07690">
    <property type="entry name" value="MFS_1"/>
    <property type="match status" value="1"/>
</dbReference>
<feature type="transmembrane region" description="Helical" evidence="2">
    <location>
        <begin position="274"/>
        <end position="292"/>
    </location>
</feature>
<organism evidence="3 4">
    <name type="scientific">Aplysia californica</name>
    <name type="common">California sea hare</name>
    <dbReference type="NCBI Taxonomy" id="6500"/>
    <lineage>
        <taxon>Eukaryota</taxon>
        <taxon>Metazoa</taxon>
        <taxon>Spiralia</taxon>
        <taxon>Lophotrochozoa</taxon>
        <taxon>Mollusca</taxon>
        <taxon>Gastropoda</taxon>
        <taxon>Heterobranchia</taxon>
        <taxon>Euthyneura</taxon>
        <taxon>Tectipleura</taxon>
        <taxon>Aplysiida</taxon>
        <taxon>Aplysioidea</taxon>
        <taxon>Aplysiidae</taxon>
        <taxon>Aplysia</taxon>
    </lineage>
</organism>
<dbReference type="SUPFAM" id="SSF103473">
    <property type="entry name" value="MFS general substrate transporter"/>
    <property type="match status" value="1"/>
</dbReference>
<dbReference type="RefSeq" id="XP_035828602.1">
    <property type="nucleotide sequence ID" value="XM_035972709.1"/>
</dbReference>
<feature type="region of interest" description="Disordered" evidence="1">
    <location>
        <begin position="1"/>
        <end position="162"/>
    </location>
</feature>
<evidence type="ECO:0000313" key="4">
    <source>
        <dbReference type="RefSeq" id="XP_035828602.1"/>
    </source>
</evidence>
<keyword evidence="2" id="KW-0472">Membrane</keyword>
<feature type="transmembrane region" description="Helical" evidence="2">
    <location>
        <begin position="241"/>
        <end position="262"/>
    </location>
</feature>
<gene>
    <name evidence="4" type="primary">LOC101860052</name>
</gene>
<keyword evidence="2" id="KW-1133">Transmembrane helix</keyword>
<dbReference type="InterPro" id="IPR036259">
    <property type="entry name" value="MFS_trans_sf"/>
</dbReference>
<feature type="compositionally biased region" description="Basic and acidic residues" evidence="1">
    <location>
        <begin position="113"/>
        <end position="122"/>
    </location>
</feature>
<feature type="transmembrane region" description="Helical" evidence="2">
    <location>
        <begin position="299"/>
        <end position="318"/>
    </location>
</feature>
<dbReference type="InterPro" id="IPR011701">
    <property type="entry name" value="MFS"/>
</dbReference>
<dbReference type="InterPro" id="IPR050327">
    <property type="entry name" value="Proton-linked_MCT"/>
</dbReference>
<feature type="compositionally biased region" description="Acidic residues" evidence="1">
    <location>
        <begin position="144"/>
        <end position="155"/>
    </location>
</feature>
<evidence type="ECO:0000313" key="3">
    <source>
        <dbReference type="Proteomes" id="UP000694888"/>
    </source>
</evidence>
<dbReference type="Proteomes" id="UP000694888">
    <property type="component" value="Unplaced"/>
</dbReference>
<feature type="transmembrane region" description="Helical" evidence="2">
    <location>
        <begin position="171"/>
        <end position="192"/>
    </location>
</feature>
<evidence type="ECO:0000256" key="2">
    <source>
        <dbReference type="SAM" id="Phobius"/>
    </source>
</evidence>
<keyword evidence="3" id="KW-1185">Reference proteome</keyword>
<dbReference type="Gene3D" id="1.20.1250.20">
    <property type="entry name" value="MFS general substrate transporter like domains"/>
    <property type="match status" value="1"/>
</dbReference>
<protein>
    <submittedName>
        <fullName evidence="4">Monocarboxylate transporter 14</fullName>
    </submittedName>
</protein>
<accession>A0ABM1W1Q9</accession>
<name>A0ABM1W1Q9_APLCA</name>
<dbReference type="GeneID" id="101860052"/>
<feature type="transmembrane region" description="Helical" evidence="2">
    <location>
        <begin position="212"/>
        <end position="234"/>
    </location>
</feature>
<evidence type="ECO:0000256" key="1">
    <source>
        <dbReference type="SAM" id="MobiDB-lite"/>
    </source>
</evidence>
<feature type="compositionally biased region" description="Polar residues" evidence="1">
    <location>
        <begin position="86"/>
        <end position="102"/>
    </location>
</feature>
<sequence length="366" mass="40151">MTVESSRNGGVDSTRLPQDDSSKKVSHQNGEISRPEGDKTLNERRFSQDTNGLDKTEDVLLKLDDGRIQNSPGGQSLDKPVPRAVSDTNLASDAATTTQCGDQNRHQGNLADDNTHDEKDSAKTLWRKSSRDGYSSPSKPARDSDDDDEDGDVENGNDRISEDPVPYDKGWAWMITLGAFIVLLLVPGYHVVMSVMLLDIVDHYQTSVTMVTVMQSLASLTFCFSCQLSMNLLLPQTSFRVTTVTGAVVNAGCTLLMTFAPSMEVFTLLNVLKALGQGGMVAPALTLVGLYFRRRRALASSISLLGVSFASILVPQLTGYIKEQYGFSGCYLLLSAYELHLRLKNQQSTISDVLQRNAKTERRITK</sequence>
<reference evidence="4" key="1">
    <citation type="submission" date="2025-08" db="UniProtKB">
        <authorList>
            <consortium name="RefSeq"/>
        </authorList>
    </citation>
    <scope>IDENTIFICATION</scope>
</reference>
<feature type="compositionally biased region" description="Basic and acidic residues" evidence="1">
    <location>
        <begin position="33"/>
        <end position="67"/>
    </location>
</feature>
<proteinExistence type="predicted"/>